<comment type="caution">
    <text evidence="2">The sequence shown here is derived from an EMBL/GenBank/DDBJ whole genome shotgun (WGS) entry which is preliminary data.</text>
</comment>
<sequence length="355" mass="40479">MKKLILGLSTMLVMLASTSCGDGKSMVTPISSGRPYEVLVVADDKCWMSPDSALFHVLDTDVPGLPQSERSFRISRVRPEYFERAMRIFRNIIIVDIQPSVYTQTKFKYTRDAYSSPQMIMTIQSPSQEDFADYVSKHGNVIVDFFTRAEMNRQIKLLEKEHSSLVSARVGSQFDCDIWMPEDLTSYKTGQDFLWASNNLNDLNFVMYSYPFRDNRTFTKEFFIHKRDSVMAINIPGAREGMYMETADSSLVSVKNIAVQGDYAFEVRGLWEMKNDAMGGPFVSHVRVDRANARVIVVEGFVYNPSKLKRDPMRKLEAALYTLKLPQEKGKGLSELPVDQSISEEKAVKEAEQQK</sequence>
<reference evidence="2 3" key="1">
    <citation type="submission" date="2018-08" db="EMBL/GenBank/DDBJ databases">
        <title>A genome reference for cultivated species of the human gut microbiota.</title>
        <authorList>
            <person name="Zou Y."/>
            <person name="Xue W."/>
            <person name="Luo G."/>
        </authorList>
    </citation>
    <scope>NUCLEOTIDE SEQUENCE [LARGE SCALE GENOMIC DNA]</scope>
    <source>
        <strain evidence="2 3">AM42-38</strain>
    </source>
</reference>
<dbReference type="InterPro" id="IPR032286">
    <property type="entry name" value="DUF4837"/>
</dbReference>
<evidence type="ECO:0000313" key="3">
    <source>
        <dbReference type="Proteomes" id="UP000283855"/>
    </source>
</evidence>
<dbReference type="EMBL" id="QSFT01000008">
    <property type="protein sequence ID" value="RHA76958.1"/>
    <property type="molecule type" value="Genomic_DNA"/>
</dbReference>
<dbReference type="Pfam" id="PF16125">
    <property type="entry name" value="DUF4837"/>
    <property type="match status" value="1"/>
</dbReference>
<accession>A0A413T1V6</accession>
<proteinExistence type="predicted"/>
<evidence type="ECO:0000313" key="2">
    <source>
        <dbReference type="EMBL" id="RHA76958.1"/>
    </source>
</evidence>
<evidence type="ECO:0000256" key="1">
    <source>
        <dbReference type="SAM" id="SignalP"/>
    </source>
</evidence>
<gene>
    <name evidence="2" type="ORF">DW921_05430</name>
</gene>
<dbReference type="PROSITE" id="PS51257">
    <property type="entry name" value="PROKAR_LIPOPROTEIN"/>
    <property type="match status" value="1"/>
</dbReference>
<feature type="chain" id="PRO_5035257167" evidence="1">
    <location>
        <begin position="22"/>
        <end position="355"/>
    </location>
</feature>
<protein>
    <submittedName>
        <fullName evidence="2">DUF4837 family protein</fullName>
    </submittedName>
</protein>
<keyword evidence="1" id="KW-0732">Signal</keyword>
<name>A0A413T1V6_9BACT</name>
<dbReference type="Proteomes" id="UP000283855">
    <property type="component" value="Unassembled WGS sequence"/>
</dbReference>
<feature type="signal peptide" evidence="1">
    <location>
        <begin position="1"/>
        <end position="21"/>
    </location>
</feature>
<organism evidence="2 3">
    <name type="scientific">Phocaeicola coprophilus</name>
    <dbReference type="NCBI Taxonomy" id="387090"/>
    <lineage>
        <taxon>Bacteria</taxon>
        <taxon>Pseudomonadati</taxon>
        <taxon>Bacteroidota</taxon>
        <taxon>Bacteroidia</taxon>
        <taxon>Bacteroidales</taxon>
        <taxon>Bacteroidaceae</taxon>
        <taxon>Phocaeicola</taxon>
    </lineage>
</organism>
<dbReference type="RefSeq" id="WP_008140390.1">
    <property type="nucleotide sequence ID" value="NZ_CABJGD010000008.1"/>
</dbReference>
<dbReference type="GeneID" id="78405017"/>
<dbReference type="AlphaFoldDB" id="A0A413T1V6"/>